<keyword evidence="1" id="KW-0472">Membrane</keyword>
<sequence length="177" mass="19077">MSPSPSCSLKFLGVLPMFLSTLINGVKLILVLCAVSLLATLLLIRVISAIIHLPRRGERGSELESLELENLIFELENDVFGDTVLKKETTGRIEASDWSPISEDKTCGLCEETTGCPLELDRSPISRDEACALGVETTGGTEASDRSLVYDNSDSDSCMDELDAIPPLCPASAPIYL</sequence>
<feature type="transmembrane region" description="Helical" evidence="1">
    <location>
        <begin position="29"/>
        <end position="51"/>
    </location>
</feature>
<evidence type="ECO:0000256" key="1">
    <source>
        <dbReference type="SAM" id="Phobius"/>
    </source>
</evidence>
<gene>
    <name evidence="2" type="ORF">L3X38_026332</name>
</gene>
<reference evidence="2 3" key="1">
    <citation type="journal article" date="2022" name="G3 (Bethesda)">
        <title>Whole-genome sequence and methylome profiling of the almond [Prunus dulcis (Mill.) D.A. Webb] cultivar 'Nonpareil'.</title>
        <authorList>
            <person name="D'Amico-Willman K.M."/>
            <person name="Ouma W.Z."/>
            <person name="Meulia T."/>
            <person name="Sideli G.M."/>
            <person name="Gradziel T.M."/>
            <person name="Fresnedo-Ramirez J."/>
        </authorList>
    </citation>
    <scope>NUCLEOTIDE SEQUENCE [LARGE SCALE GENOMIC DNA]</scope>
    <source>
        <strain evidence="2">Clone GOH B32 T37-40</strain>
    </source>
</reference>
<keyword evidence="1" id="KW-0812">Transmembrane</keyword>
<evidence type="ECO:0000313" key="3">
    <source>
        <dbReference type="Proteomes" id="UP001054821"/>
    </source>
</evidence>
<comment type="caution">
    <text evidence="2">The sequence shown here is derived from an EMBL/GenBank/DDBJ whole genome shotgun (WGS) entry which is preliminary data.</text>
</comment>
<evidence type="ECO:0000313" key="2">
    <source>
        <dbReference type="EMBL" id="KAI5326936.1"/>
    </source>
</evidence>
<keyword evidence="3" id="KW-1185">Reference proteome</keyword>
<dbReference type="EMBL" id="JAJFAZ020000005">
    <property type="protein sequence ID" value="KAI5326936.1"/>
    <property type="molecule type" value="Genomic_DNA"/>
</dbReference>
<proteinExistence type="predicted"/>
<dbReference type="Proteomes" id="UP001054821">
    <property type="component" value="Chromosome 5"/>
</dbReference>
<organism evidence="2 3">
    <name type="scientific">Prunus dulcis</name>
    <name type="common">Almond</name>
    <name type="synonym">Amygdalus dulcis</name>
    <dbReference type="NCBI Taxonomy" id="3755"/>
    <lineage>
        <taxon>Eukaryota</taxon>
        <taxon>Viridiplantae</taxon>
        <taxon>Streptophyta</taxon>
        <taxon>Embryophyta</taxon>
        <taxon>Tracheophyta</taxon>
        <taxon>Spermatophyta</taxon>
        <taxon>Magnoliopsida</taxon>
        <taxon>eudicotyledons</taxon>
        <taxon>Gunneridae</taxon>
        <taxon>Pentapetalae</taxon>
        <taxon>rosids</taxon>
        <taxon>fabids</taxon>
        <taxon>Rosales</taxon>
        <taxon>Rosaceae</taxon>
        <taxon>Amygdaloideae</taxon>
        <taxon>Amygdaleae</taxon>
        <taxon>Prunus</taxon>
    </lineage>
</organism>
<protein>
    <submittedName>
        <fullName evidence="2">Uncharacterized protein</fullName>
    </submittedName>
</protein>
<name>A0AAD4VLS1_PRUDU</name>
<keyword evidence="1" id="KW-1133">Transmembrane helix</keyword>
<dbReference type="AlphaFoldDB" id="A0AAD4VLS1"/>
<accession>A0AAD4VLS1</accession>